<accession>A0A9Q0AM59</accession>
<dbReference type="GO" id="GO:0005506">
    <property type="term" value="F:iron ion binding"/>
    <property type="evidence" value="ECO:0007669"/>
    <property type="project" value="InterPro"/>
</dbReference>
<dbReference type="Gene3D" id="1.10.630.10">
    <property type="entry name" value="Cytochrome P450"/>
    <property type="match status" value="1"/>
</dbReference>
<evidence type="ECO:0000256" key="6">
    <source>
        <dbReference type="RuleBase" id="RU000461"/>
    </source>
</evidence>
<proteinExistence type="inferred from homology"/>
<dbReference type="AlphaFoldDB" id="A0A9Q0AM59"/>
<feature type="binding site" description="axial binding residue" evidence="5">
    <location>
        <position position="194"/>
    </location>
    <ligand>
        <name>heme</name>
        <dbReference type="ChEBI" id="CHEBI:30413"/>
    </ligand>
    <ligandPart>
        <name>Fe</name>
        <dbReference type="ChEBI" id="CHEBI:18248"/>
    </ligandPart>
</feature>
<dbReference type="PRINTS" id="PR00463">
    <property type="entry name" value="EP450I"/>
</dbReference>
<keyword evidence="3 5" id="KW-0479">Metal-binding</keyword>
<keyword evidence="6" id="KW-0503">Monooxygenase</keyword>
<evidence type="ECO:0000313" key="8">
    <source>
        <dbReference type="Proteomes" id="UP000829685"/>
    </source>
</evidence>
<protein>
    <recommendedName>
        <fullName evidence="9">Cytochrome P450</fullName>
    </recommendedName>
</protein>
<keyword evidence="2 5" id="KW-0349">Heme</keyword>
<dbReference type="PRINTS" id="PR00385">
    <property type="entry name" value="P450"/>
</dbReference>
<reference evidence="7" key="1">
    <citation type="submission" date="2021-03" db="EMBL/GenBank/DDBJ databases">
        <title>Revisited historic fungal species revealed as producer of novel bioactive compounds through whole genome sequencing and comparative genomics.</title>
        <authorList>
            <person name="Vignolle G.A."/>
            <person name="Hochenegger N."/>
            <person name="Mach R.L."/>
            <person name="Mach-Aigner A.R."/>
            <person name="Javad Rahimi M."/>
            <person name="Salim K.A."/>
            <person name="Chan C.M."/>
            <person name="Lim L.B.L."/>
            <person name="Cai F."/>
            <person name="Druzhinina I.S."/>
            <person name="U'Ren J.M."/>
            <person name="Derntl C."/>
        </authorList>
    </citation>
    <scope>NUCLEOTIDE SEQUENCE</scope>
    <source>
        <strain evidence="7">TUCIM 5799</strain>
    </source>
</reference>
<comment type="caution">
    <text evidence="7">The sequence shown here is derived from an EMBL/GenBank/DDBJ whole genome shotgun (WGS) entry which is preliminary data.</text>
</comment>
<evidence type="ECO:0000256" key="3">
    <source>
        <dbReference type="ARBA" id="ARBA00022723"/>
    </source>
</evidence>
<sequence length="276" mass="31842">MIRKHLAQDVHAKENLLYMTESSTISEDDENTISEIESEAIFLFAAGSDTLTTCLSSLFHYLSEDSQCYQELTQEIRSTFHHQREIRSGPRLARCQYLRACLDETLRISPPVPGTLWREQEAESRADGQPLIIDGHIIPPGTEIGVNTYALHHNEEYFPEPFVFKPERWIPECVEYKKNTRSAFVPFSTGVRGCLGRAMAYQEAQLIVARILWHLDLKQAPFNRARMESMRIDGSGKHRGRHNEYPIRDRFGASHNGPWMVFHPREDQLNEVTEAR</sequence>
<dbReference type="InterPro" id="IPR036396">
    <property type="entry name" value="Cyt_P450_sf"/>
</dbReference>
<dbReference type="SUPFAM" id="SSF48264">
    <property type="entry name" value="Cytochrome P450"/>
    <property type="match status" value="1"/>
</dbReference>
<keyword evidence="4 5" id="KW-0408">Iron</keyword>
<evidence type="ECO:0000256" key="1">
    <source>
        <dbReference type="ARBA" id="ARBA00001971"/>
    </source>
</evidence>
<dbReference type="InterPro" id="IPR002401">
    <property type="entry name" value="Cyt_P450_E_grp-I"/>
</dbReference>
<keyword evidence="8" id="KW-1185">Reference proteome</keyword>
<dbReference type="PROSITE" id="PS00086">
    <property type="entry name" value="CYTOCHROME_P450"/>
    <property type="match status" value="1"/>
</dbReference>
<gene>
    <name evidence="7" type="ORF">JX265_008712</name>
</gene>
<evidence type="ECO:0000256" key="2">
    <source>
        <dbReference type="ARBA" id="ARBA00022617"/>
    </source>
</evidence>
<dbReference type="InterPro" id="IPR050121">
    <property type="entry name" value="Cytochrome_P450_monoxygenase"/>
</dbReference>
<dbReference type="Pfam" id="PF00067">
    <property type="entry name" value="p450"/>
    <property type="match status" value="1"/>
</dbReference>
<dbReference type="InterPro" id="IPR017972">
    <property type="entry name" value="Cyt_P450_CS"/>
</dbReference>
<evidence type="ECO:0008006" key="9">
    <source>
        <dbReference type="Google" id="ProtNLM"/>
    </source>
</evidence>
<organism evidence="7 8">
    <name type="scientific">Neoarthrinium moseri</name>
    <dbReference type="NCBI Taxonomy" id="1658444"/>
    <lineage>
        <taxon>Eukaryota</taxon>
        <taxon>Fungi</taxon>
        <taxon>Dikarya</taxon>
        <taxon>Ascomycota</taxon>
        <taxon>Pezizomycotina</taxon>
        <taxon>Sordariomycetes</taxon>
        <taxon>Xylariomycetidae</taxon>
        <taxon>Amphisphaeriales</taxon>
        <taxon>Apiosporaceae</taxon>
        <taxon>Neoarthrinium</taxon>
    </lineage>
</organism>
<dbReference type="InterPro" id="IPR001128">
    <property type="entry name" value="Cyt_P450"/>
</dbReference>
<name>A0A9Q0AM59_9PEZI</name>
<dbReference type="GO" id="GO:0016705">
    <property type="term" value="F:oxidoreductase activity, acting on paired donors, with incorporation or reduction of molecular oxygen"/>
    <property type="evidence" value="ECO:0007669"/>
    <property type="project" value="InterPro"/>
</dbReference>
<dbReference type="Proteomes" id="UP000829685">
    <property type="component" value="Unassembled WGS sequence"/>
</dbReference>
<comment type="cofactor">
    <cofactor evidence="1 5">
        <name>heme</name>
        <dbReference type="ChEBI" id="CHEBI:30413"/>
    </cofactor>
</comment>
<comment type="similarity">
    <text evidence="6">Belongs to the cytochrome P450 family.</text>
</comment>
<keyword evidence="6" id="KW-0560">Oxidoreductase</keyword>
<dbReference type="GO" id="GO:0004497">
    <property type="term" value="F:monooxygenase activity"/>
    <property type="evidence" value="ECO:0007669"/>
    <property type="project" value="UniProtKB-KW"/>
</dbReference>
<evidence type="ECO:0000256" key="4">
    <source>
        <dbReference type="ARBA" id="ARBA00023004"/>
    </source>
</evidence>
<dbReference type="PANTHER" id="PTHR24305">
    <property type="entry name" value="CYTOCHROME P450"/>
    <property type="match status" value="1"/>
</dbReference>
<dbReference type="EMBL" id="JAFIMR010000025">
    <property type="protein sequence ID" value="KAI1863495.1"/>
    <property type="molecule type" value="Genomic_DNA"/>
</dbReference>
<dbReference type="OrthoDB" id="1470350at2759"/>
<evidence type="ECO:0000256" key="5">
    <source>
        <dbReference type="PIRSR" id="PIRSR602401-1"/>
    </source>
</evidence>
<evidence type="ECO:0000313" key="7">
    <source>
        <dbReference type="EMBL" id="KAI1863495.1"/>
    </source>
</evidence>
<dbReference type="PANTHER" id="PTHR24305:SF226">
    <property type="entry name" value="CYTOCHROME P450 MONOOXYGENASE"/>
    <property type="match status" value="1"/>
</dbReference>
<dbReference type="GO" id="GO:0020037">
    <property type="term" value="F:heme binding"/>
    <property type="evidence" value="ECO:0007669"/>
    <property type="project" value="InterPro"/>
</dbReference>